<evidence type="ECO:0000313" key="1">
    <source>
        <dbReference type="EMBL" id="QIG71233.1"/>
    </source>
</evidence>
<sequence length="112" mass="13225">MIYRVWYWSSNGYWKHFQDHEKVEAANECMAILMRSDSLKPGLMHIVPKNHPFTDRVVDMTENFYIPEDGEDFVPSEGQIIYGQKAIDAFNPTFNVVSKKSSWSPMVRKYDW</sequence>
<protein>
    <submittedName>
        <fullName evidence="1">Uncharacterized protein</fullName>
    </submittedName>
</protein>
<name>A0A7S5R4Z7_9CAUD</name>
<organism evidence="1 2">
    <name type="scientific">Rhizobium phage RHph_TM30</name>
    <dbReference type="NCBI Taxonomy" id="2509764"/>
    <lineage>
        <taxon>Viruses</taxon>
        <taxon>Duplodnaviria</taxon>
        <taxon>Heunggongvirae</taxon>
        <taxon>Uroviricota</taxon>
        <taxon>Caudoviricetes</taxon>
        <taxon>Kleczkowskaviridae</taxon>
        <taxon>Cuauhnahuacvirus</taxon>
        <taxon>Cuauhnahuacvirus TM30</taxon>
    </lineage>
</organism>
<evidence type="ECO:0000313" key="2">
    <source>
        <dbReference type="Proteomes" id="UP000629603"/>
    </source>
</evidence>
<accession>A0A7S5R4Z7</accession>
<reference evidence="1 2" key="1">
    <citation type="submission" date="2020-01" db="EMBL/GenBank/DDBJ databases">
        <title>Patterns of diversity and host range of bacteriophage communities associated with bean-nodulatin bacteria.</title>
        <authorList>
            <person name="Vann Cauwenberghe J."/>
            <person name="Santamaria R.I."/>
            <person name="Bustos P."/>
            <person name="Juarez S."/>
            <person name="Gonzalez V."/>
        </authorList>
    </citation>
    <scope>NUCLEOTIDE SEQUENCE [LARGE SCALE GENOMIC DNA]</scope>
</reference>
<keyword evidence="2" id="KW-1185">Reference proteome</keyword>
<dbReference type="EMBL" id="MN988521">
    <property type="protein sequence ID" value="QIG71233.1"/>
    <property type="molecule type" value="Genomic_DNA"/>
</dbReference>
<proteinExistence type="predicted"/>
<gene>
    <name evidence="1" type="ORF">EVB93_126</name>
</gene>
<dbReference type="Proteomes" id="UP000629603">
    <property type="component" value="Segment"/>
</dbReference>